<dbReference type="Proteomes" id="UP000189055">
    <property type="component" value="Plasmid pAC1084_1"/>
</dbReference>
<gene>
    <name evidence="2" type="ORF">A0U91_14560</name>
</gene>
<organism evidence="2 3">
    <name type="scientific">Acetobacter persici</name>
    <dbReference type="NCBI Taxonomy" id="1076596"/>
    <lineage>
        <taxon>Bacteria</taxon>
        <taxon>Pseudomonadati</taxon>
        <taxon>Pseudomonadota</taxon>
        <taxon>Alphaproteobacteria</taxon>
        <taxon>Acetobacterales</taxon>
        <taxon>Acetobacteraceae</taxon>
        <taxon>Acetobacter</taxon>
    </lineage>
</organism>
<evidence type="ECO:0000256" key="1">
    <source>
        <dbReference type="SAM" id="MobiDB-lite"/>
    </source>
</evidence>
<proteinExistence type="predicted"/>
<dbReference type="RefSeq" id="WP_077931880.1">
    <property type="nucleotide sequence ID" value="NZ_CP014688.1"/>
</dbReference>
<evidence type="ECO:0000313" key="3">
    <source>
        <dbReference type="Proteomes" id="UP000189055"/>
    </source>
</evidence>
<reference evidence="2 3" key="1">
    <citation type="submission" date="2016-03" db="EMBL/GenBank/DDBJ databases">
        <title>Acetic acid bacteria sequencing.</title>
        <authorList>
            <person name="Brandt J."/>
            <person name="Jakob F."/>
            <person name="Vogel R.F."/>
        </authorList>
    </citation>
    <scope>NUCLEOTIDE SEQUENCE [LARGE SCALE GENOMIC DNA]</scope>
    <source>
        <strain evidence="2 3">TMW2.1084</strain>
        <plasmid evidence="3">pac1084_1</plasmid>
    </source>
</reference>
<feature type="region of interest" description="Disordered" evidence="1">
    <location>
        <begin position="1"/>
        <end position="35"/>
    </location>
</feature>
<name>A0A1U9LIH8_9PROT</name>
<dbReference type="EMBL" id="CP014688">
    <property type="protein sequence ID" value="AQT06246.1"/>
    <property type="molecule type" value="Genomic_DNA"/>
</dbReference>
<dbReference type="KEGG" id="aper:A0U91_14560"/>
<keyword evidence="2" id="KW-0614">Plasmid</keyword>
<feature type="compositionally biased region" description="Basic and acidic residues" evidence="1">
    <location>
        <begin position="120"/>
        <end position="134"/>
    </location>
</feature>
<protein>
    <submittedName>
        <fullName evidence="2">Uncharacterized protein</fullName>
    </submittedName>
</protein>
<dbReference type="AlphaFoldDB" id="A0A1U9LIH8"/>
<feature type="region of interest" description="Disordered" evidence="1">
    <location>
        <begin position="110"/>
        <end position="146"/>
    </location>
</feature>
<geneLocation type="plasmid" evidence="3">
    <name>pac1084_1</name>
</geneLocation>
<feature type="compositionally biased region" description="Acidic residues" evidence="1">
    <location>
        <begin position="136"/>
        <end position="146"/>
    </location>
</feature>
<evidence type="ECO:0000313" key="2">
    <source>
        <dbReference type="EMBL" id="AQT06246.1"/>
    </source>
</evidence>
<accession>A0A1U9LIH8</accession>
<sequence>MDSSKKAPSVSPTQSLTDWRVAAGREGELPPEIGTQGKLTIDMDALKEGKLTAYLTRPGQPEGHSEVVQIELDAGSISISLATAGSPEFSASMRALPSGEVLLCSEIPGETYKINPNSGKLEKASDWEAPKLDEGPSPEDDVTPTP</sequence>